<dbReference type="Gene3D" id="4.10.1110.10">
    <property type="entry name" value="AN1-like Zinc finger"/>
    <property type="match status" value="2"/>
</dbReference>
<proteinExistence type="predicted"/>
<evidence type="ECO:0000256" key="1">
    <source>
        <dbReference type="SAM" id="MobiDB-lite"/>
    </source>
</evidence>
<reference evidence="2 3" key="1">
    <citation type="journal article" date="2016" name="Mol. Biol. Evol.">
        <title>Comparative Genomics of Early-Diverging Mushroom-Forming Fungi Provides Insights into the Origins of Lignocellulose Decay Capabilities.</title>
        <authorList>
            <person name="Nagy L.G."/>
            <person name="Riley R."/>
            <person name="Tritt A."/>
            <person name="Adam C."/>
            <person name="Daum C."/>
            <person name="Floudas D."/>
            <person name="Sun H."/>
            <person name="Yadav J.S."/>
            <person name="Pangilinan J."/>
            <person name="Larsson K.H."/>
            <person name="Matsuura K."/>
            <person name="Barry K."/>
            <person name="Labutti K."/>
            <person name="Kuo R."/>
            <person name="Ohm R.A."/>
            <person name="Bhattacharya S.S."/>
            <person name="Shirouzu T."/>
            <person name="Yoshinaga Y."/>
            <person name="Martin F.M."/>
            <person name="Grigoriev I.V."/>
            <person name="Hibbett D.S."/>
        </authorList>
    </citation>
    <scope>NUCLEOTIDE SEQUENCE [LARGE SCALE GENOMIC DNA]</scope>
    <source>
        <strain evidence="2 3">HHB12029</strain>
    </source>
</reference>
<name>A0A166AGA9_EXIGL</name>
<keyword evidence="3" id="KW-1185">Reference proteome</keyword>
<dbReference type="InterPro" id="IPR035896">
    <property type="entry name" value="AN1-like_Znf"/>
</dbReference>
<feature type="region of interest" description="Disordered" evidence="1">
    <location>
        <begin position="131"/>
        <end position="151"/>
    </location>
</feature>
<dbReference type="AlphaFoldDB" id="A0A166AGA9"/>
<dbReference type="InParanoid" id="A0A166AGA9"/>
<dbReference type="PANTHER" id="PTHR14677:SF20">
    <property type="entry name" value="ZINC FINGER AN1-TYPE CONTAINING 2A-RELATED"/>
    <property type="match status" value="1"/>
</dbReference>
<sequence length="278" mass="30443">MALVQQGSRCATCGIVDFLPIVCTACTNEYCRDHIHQHVCTPAPAQPATPDRDAPVTHLARCALESCDNPSLDSMSSQSSVLCDACKLAFCAYHREPASHNCVPLPQEPVPQRNAEAHALLRRYFLDIPQRSSASSQSSSRISRPPADPARSARYEALEMMKLRHRAKPADTREPNLAQHNRVHVRVNQLGRPAADNKLLWFKKSISAGRAIDLCAALYNIPRDHNSPQLALFAVQPSDRSALVRLENERALEDQVTDGLNLILAPADTAAASTTTAE</sequence>
<dbReference type="STRING" id="1314781.A0A166AGA9"/>
<protein>
    <submittedName>
        <fullName evidence="2">Uncharacterized protein</fullName>
    </submittedName>
</protein>
<dbReference type="SUPFAM" id="SSF118310">
    <property type="entry name" value="AN1-like Zinc finger"/>
    <property type="match status" value="2"/>
</dbReference>
<dbReference type="GO" id="GO:0005737">
    <property type="term" value="C:cytoplasm"/>
    <property type="evidence" value="ECO:0007669"/>
    <property type="project" value="TreeGrafter"/>
</dbReference>
<evidence type="ECO:0000313" key="3">
    <source>
        <dbReference type="Proteomes" id="UP000077266"/>
    </source>
</evidence>
<feature type="compositionally biased region" description="Low complexity" evidence="1">
    <location>
        <begin position="131"/>
        <end position="145"/>
    </location>
</feature>
<dbReference type="OrthoDB" id="431929at2759"/>
<dbReference type="Proteomes" id="UP000077266">
    <property type="component" value="Unassembled WGS sequence"/>
</dbReference>
<gene>
    <name evidence="2" type="ORF">EXIGLDRAFT_836993</name>
</gene>
<dbReference type="EMBL" id="KV426024">
    <property type="protein sequence ID" value="KZV91609.1"/>
    <property type="molecule type" value="Genomic_DNA"/>
</dbReference>
<accession>A0A166AGA9</accession>
<dbReference type="PANTHER" id="PTHR14677">
    <property type="entry name" value="ARSENITE INDUCUBLE RNA ASSOCIATED PROTEIN AIP-1-RELATED"/>
    <property type="match status" value="1"/>
</dbReference>
<evidence type="ECO:0000313" key="2">
    <source>
        <dbReference type="EMBL" id="KZV91609.1"/>
    </source>
</evidence>
<organism evidence="2 3">
    <name type="scientific">Exidia glandulosa HHB12029</name>
    <dbReference type="NCBI Taxonomy" id="1314781"/>
    <lineage>
        <taxon>Eukaryota</taxon>
        <taxon>Fungi</taxon>
        <taxon>Dikarya</taxon>
        <taxon>Basidiomycota</taxon>
        <taxon>Agaricomycotina</taxon>
        <taxon>Agaricomycetes</taxon>
        <taxon>Auriculariales</taxon>
        <taxon>Exidiaceae</taxon>
        <taxon>Exidia</taxon>
    </lineage>
</organism>